<dbReference type="GO" id="GO:0009099">
    <property type="term" value="P:L-valine biosynthetic process"/>
    <property type="evidence" value="ECO:0007669"/>
    <property type="project" value="UniProtKB-UniPathway"/>
</dbReference>
<dbReference type="EMBL" id="JACFXU010000013">
    <property type="protein sequence ID" value="MBA6411993.1"/>
    <property type="molecule type" value="Genomic_DNA"/>
</dbReference>
<dbReference type="PROSITE" id="PS00187">
    <property type="entry name" value="TPP_ENZYMES"/>
    <property type="match status" value="1"/>
</dbReference>
<keyword evidence="8 11" id="KW-0460">Magnesium</keyword>
<dbReference type="UniPathway" id="UPA00047">
    <property type="reaction ID" value="UER00055"/>
</dbReference>
<sequence>MTNHSVDDVTYANQGTVSGSALSDISAKQRNLALRGAQLLAKALQAEGVDLIFGYPGGANLEIFDVLAEFGIRCIRTEHEQGAVHAAQGFARSTGKVGVCLATSGPGATNLVTGIADAMSDSVGIVCITGNVPSHLLGKNAFQEVDIVAVTEPITKKNYLVSKVFDIPEIVRESFAIAGGNRPGPVLIDIPKDIQQHYPRDSEGNYTPPRIPAVIEPPEPARARISPTQLEQALRMIKEAQRPVLYAGGGIASAKAEAELLELAQLCQIPVTTTLMGHGSFPPDHPLALHTLGMHGSKYANTAINKADLVIAVGVRFDDRVTGNVEEFIQDGRIIHIDIDRKELNKNKAVTLPICADVRLALQQLVAGSEACQQREWCQQVTKWKQDWPYPVPQSDLISPQFAIAMLSQITKGDAIVSLGVGQHQMWAMQHYQSTRPRSFLSSSGFGTMGYGLPAAIGAKAAFPERCVIDIDGDGSLNMTVHELATCHRFKLGVKVVVINNQWLGMVRQWQDMIYQKNRASSSLSDPFCSVKADGEEDIYPDFLIIAEGYRVSSARVTRKEDLHAAFTRMLADPDEPYLLDVIVAPEENVYPMIPAGGSYHDIIMSDEDLAGANSEQQGSNI</sequence>
<evidence type="ECO:0000256" key="6">
    <source>
        <dbReference type="ARBA" id="ARBA00022679"/>
    </source>
</evidence>
<evidence type="ECO:0000256" key="3">
    <source>
        <dbReference type="ARBA" id="ARBA00007812"/>
    </source>
</evidence>
<dbReference type="Pfam" id="PF02775">
    <property type="entry name" value="TPP_enzyme_C"/>
    <property type="match status" value="1"/>
</dbReference>
<dbReference type="UniPathway" id="UPA00049">
    <property type="reaction ID" value="UER00059"/>
</dbReference>
<dbReference type="CDD" id="cd02015">
    <property type="entry name" value="TPP_AHAS"/>
    <property type="match status" value="1"/>
</dbReference>
<keyword evidence="9 11" id="KW-0786">Thiamine pyrophosphate</keyword>
<evidence type="ECO:0000256" key="8">
    <source>
        <dbReference type="ARBA" id="ARBA00022842"/>
    </source>
</evidence>
<comment type="catalytic activity">
    <reaction evidence="11">
        <text>2 pyruvate + H(+) = (2S)-2-acetolactate + CO2</text>
        <dbReference type="Rhea" id="RHEA:25249"/>
        <dbReference type="ChEBI" id="CHEBI:15361"/>
        <dbReference type="ChEBI" id="CHEBI:15378"/>
        <dbReference type="ChEBI" id="CHEBI:16526"/>
        <dbReference type="ChEBI" id="CHEBI:58476"/>
        <dbReference type="EC" id="2.2.1.6"/>
    </reaction>
</comment>
<dbReference type="Pfam" id="PF02776">
    <property type="entry name" value="TPP_enzyme_N"/>
    <property type="match status" value="1"/>
</dbReference>
<dbReference type="InterPro" id="IPR012000">
    <property type="entry name" value="Thiamin_PyroP_enz_cen_dom"/>
</dbReference>
<dbReference type="GO" id="GO:0009097">
    <property type="term" value="P:isoleucine biosynthetic process"/>
    <property type="evidence" value="ECO:0007669"/>
    <property type="project" value="UniProtKB-UniPathway"/>
</dbReference>
<dbReference type="InterPro" id="IPR011766">
    <property type="entry name" value="TPP_enzyme_TPP-bd"/>
</dbReference>
<feature type="domain" description="Thiamine pyrophosphate enzyme N-terminal TPP-binding" evidence="14">
    <location>
        <begin position="35"/>
        <end position="149"/>
    </location>
</feature>
<protein>
    <recommendedName>
        <fullName evidence="4 11">Acetolactate synthase</fullName>
        <ecNumber evidence="4 11">2.2.1.6</ecNumber>
    </recommendedName>
</protein>
<evidence type="ECO:0000256" key="1">
    <source>
        <dbReference type="ARBA" id="ARBA00004974"/>
    </source>
</evidence>
<dbReference type="PANTHER" id="PTHR18968">
    <property type="entry name" value="THIAMINE PYROPHOSPHATE ENZYMES"/>
    <property type="match status" value="1"/>
</dbReference>
<reference evidence="15 16" key="1">
    <citation type="submission" date="2020-07" db="EMBL/GenBank/DDBJ databases">
        <title>Halieaceae bacterium, F7430, whole genome shotgun sequencing project.</title>
        <authorList>
            <person name="Jiang S."/>
            <person name="Liu Z.W."/>
            <person name="Du Z.J."/>
        </authorList>
    </citation>
    <scope>NUCLEOTIDE SEQUENCE [LARGE SCALE GENOMIC DNA]</scope>
    <source>
        <strain evidence="15 16">F7430</strain>
    </source>
</reference>
<dbReference type="GO" id="GO:0000287">
    <property type="term" value="F:magnesium ion binding"/>
    <property type="evidence" value="ECO:0007669"/>
    <property type="project" value="UniProtKB-UniRule"/>
</dbReference>
<dbReference type="AlphaFoldDB" id="A0A7W2YJ74"/>
<dbReference type="InterPro" id="IPR012846">
    <property type="entry name" value="Acetolactate_synth_lsu"/>
</dbReference>
<keyword evidence="5 11" id="KW-0028">Amino-acid biosynthesis</keyword>
<dbReference type="InterPro" id="IPR039368">
    <property type="entry name" value="AHAS_TPP"/>
</dbReference>
<evidence type="ECO:0000256" key="5">
    <source>
        <dbReference type="ARBA" id="ARBA00022605"/>
    </source>
</evidence>
<dbReference type="InterPro" id="IPR045229">
    <property type="entry name" value="TPP_enz"/>
</dbReference>
<feature type="domain" description="Thiamine pyrophosphate enzyme TPP-binding" evidence="13">
    <location>
        <begin position="420"/>
        <end position="582"/>
    </location>
</feature>
<dbReference type="InterPro" id="IPR000399">
    <property type="entry name" value="TPP-bd_CS"/>
</dbReference>
<comment type="cofactor">
    <cofactor evidence="11">
        <name>thiamine diphosphate</name>
        <dbReference type="ChEBI" id="CHEBI:58937"/>
    </cofactor>
    <text evidence="11">Binds 1 thiamine pyrophosphate per subunit.</text>
</comment>
<dbReference type="FunFam" id="3.40.50.1220:FF:000008">
    <property type="entry name" value="Acetolactate synthase"/>
    <property type="match status" value="1"/>
</dbReference>
<dbReference type="Gene3D" id="3.40.50.970">
    <property type="match status" value="2"/>
</dbReference>
<dbReference type="GO" id="GO:0050660">
    <property type="term" value="F:flavin adenine dinucleotide binding"/>
    <property type="evidence" value="ECO:0007669"/>
    <property type="project" value="InterPro"/>
</dbReference>
<evidence type="ECO:0000256" key="9">
    <source>
        <dbReference type="ARBA" id="ARBA00023052"/>
    </source>
</evidence>
<dbReference type="Gene3D" id="3.40.50.1220">
    <property type="entry name" value="TPP-binding domain"/>
    <property type="match status" value="1"/>
</dbReference>
<dbReference type="GO" id="GO:0030976">
    <property type="term" value="F:thiamine pyrophosphate binding"/>
    <property type="evidence" value="ECO:0007669"/>
    <property type="project" value="UniProtKB-UniRule"/>
</dbReference>
<evidence type="ECO:0000313" key="16">
    <source>
        <dbReference type="Proteomes" id="UP000539350"/>
    </source>
</evidence>
<dbReference type="SUPFAM" id="SSF52467">
    <property type="entry name" value="DHS-like NAD/FAD-binding domain"/>
    <property type="match status" value="1"/>
</dbReference>
<evidence type="ECO:0000256" key="7">
    <source>
        <dbReference type="ARBA" id="ARBA00022723"/>
    </source>
</evidence>
<dbReference type="PANTHER" id="PTHR18968:SF13">
    <property type="entry name" value="ACETOLACTATE SYNTHASE CATALYTIC SUBUNIT, MITOCHONDRIAL"/>
    <property type="match status" value="1"/>
</dbReference>
<dbReference type="RefSeq" id="WP_182168827.1">
    <property type="nucleotide sequence ID" value="NZ_JACFXU010000013.1"/>
</dbReference>
<proteinExistence type="inferred from homology"/>
<organism evidence="15 16">
    <name type="scientific">Sediminihaliea albiluteola</name>
    <dbReference type="NCBI Taxonomy" id="2758564"/>
    <lineage>
        <taxon>Bacteria</taxon>
        <taxon>Pseudomonadati</taxon>
        <taxon>Pseudomonadota</taxon>
        <taxon>Gammaproteobacteria</taxon>
        <taxon>Cellvibrionales</taxon>
        <taxon>Halieaceae</taxon>
        <taxon>Sediminihaliea</taxon>
    </lineage>
</organism>
<dbReference type="InterPro" id="IPR029061">
    <property type="entry name" value="THDP-binding"/>
</dbReference>
<evidence type="ECO:0000256" key="2">
    <source>
        <dbReference type="ARBA" id="ARBA00005025"/>
    </source>
</evidence>
<gene>
    <name evidence="15" type="primary">ilvB</name>
    <name evidence="15" type="ORF">H2508_02580</name>
</gene>
<name>A0A7W2YJ74_9GAMM</name>
<dbReference type="FunFam" id="3.40.50.970:FF:000007">
    <property type="entry name" value="Acetolactate synthase"/>
    <property type="match status" value="1"/>
</dbReference>
<keyword evidence="7 11" id="KW-0479">Metal-binding</keyword>
<feature type="domain" description="Thiamine pyrophosphate enzyme central" evidence="12">
    <location>
        <begin position="230"/>
        <end position="365"/>
    </location>
</feature>
<evidence type="ECO:0000313" key="15">
    <source>
        <dbReference type="EMBL" id="MBA6411993.1"/>
    </source>
</evidence>
<dbReference type="GO" id="GO:0003984">
    <property type="term" value="F:acetolactate synthase activity"/>
    <property type="evidence" value="ECO:0007669"/>
    <property type="project" value="UniProtKB-EC"/>
</dbReference>
<evidence type="ECO:0000256" key="11">
    <source>
        <dbReference type="RuleBase" id="RU003591"/>
    </source>
</evidence>
<dbReference type="CDD" id="cd07035">
    <property type="entry name" value="TPP_PYR_POX_like"/>
    <property type="match status" value="1"/>
</dbReference>
<dbReference type="InterPro" id="IPR012001">
    <property type="entry name" value="Thiamin_PyroP_enz_TPP-bd_dom"/>
</dbReference>
<keyword evidence="6 11" id="KW-0808">Transferase</keyword>
<evidence type="ECO:0000256" key="4">
    <source>
        <dbReference type="ARBA" id="ARBA00013145"/>
    </source>
</evidence>
<keyword evidence="10 11" id="KW-0100">Branched-chain amino acid biosynthesis</keyword>
<dbReference type="GO" id="GO:0005948">
    <property type="term" value="C:acetolactate synthase complex"/>
    <property type="evidence" value="ECO:0007669"/>
    <property type="project" value="TreeGrafter"/>
</dbReference>
<dbReference type="Proteomes" id="UP000539350">
    <property type="component" value="Unassembled WGS sequence"/>
</dbReference>
<keyword evidence="16" id="KW-1185">Reference proteome</keyword>
<dbReference type="InterPro" id="IPR029035">
    <property type="entry name" value="DHS-like_NAD/FAD-binding_dom"/>
</dbReference>
<evidence type="ECO:0000259" key="13">
    <source>
        <dbReference type="Pfam" id="PF02775"/>
    </source>
</evidence>
<comment type="similarity">
    <text evidence="3 11">Belongs to the TPP enzyme family.</text>
</comment>
<dbReference type="Pfam" id="PF00205">
    <property type="entry name" value="TPP_enzyme_M"/>
    <property type="match status" value="1"/>
</dbReference>
<dbReference type="SUPFAM" id="SSF52518">
    <property type="entry name" value="Thiamin diphosphate-binding fold (THDP-binding)"/>
    <property type="match status" value="2"/>
</dbReference>
<evidence type="ECO:0000259" key="14">
    <source>
        <dbReference type="Pfam" id="PF02776"/>
    </source>
</evidence>
<accession>A0A7W2YJ74</accession>
<dbReference type="EC" id="2.2.1.6" evidence="4 11"/>
<comment type="caution">
    <text evidence="15">The sequence shown here is derived from an EMBL/GenBank/DDBJ whole genome shotgun (WGS) entry which is preliminary data.</text>
</comment>
<evidence type="ECO:0000256" key="10">
    <source>
        <dbReference type="ARBA" id="ARBA00023304"/>
    </source>
</evidence>
<evidence type="ECO:0000259" key="12">
    <source>
        <dbReference type="Pfam" id="PF00205"/>
    </source>
</evidence>
<comment type="pathway">
    <text evidence="1 11">Amino-acid biosynthesis; L-isoleucine biosynthesis; L-isoleucine from 2-oxobutanoate: step 1/4.</text>
</comment>
<comment type="pathway">
    <text evidence="2 11">Amino-acid biosynthesis; L-valine biosynthesis; L-valine from pyruvate: step 1/4.</text>
</comment>
<dbReference type="NCBIfam" id="TIGR00118">
    <property type="entry name" value="acolac_lg"/>
    <property type="match status" value="1"/>
</dbReference>
<comment type="cofactor">
    <cofactor evidence="11">
        <name>Mg(2+)</name>
        <dbReference type="ChEBI" id="CHEBI:18420"/>
    </cofactor>
    <text evidence="11">Binds 1 Mg(2+) ion per subunit.</text>
</comment>